<dbReference type="PROSITE" id="PS00358">
    <property type="entry name" value="RIBOSOMAL_L5"/>
    <property type="match status" value="1"/>
</dbReference>
<dbReference type="GO" id="GO:0003735">
    <property type="term" value="F:structural constituent of ribosome"/>
    <property type="evidence" value="ECO:0007669"/>
    <property type="project" value="InterPro"/>
</dbReference>
<dbReference type="GO" id="GO:0019843">
    <property type="term" value="F:rRNA binding"/>
    <property type="evidence" value="ECO:0007669"/>
    <property type="project" value="UniProtKB-UniRule"/>
</dbReference>
<dbReference type="InterPro" id="IPR020929">
    <property type="entry name" value="Ribosomal_uL5_CS"/>
</dbReference>
<keyword evidence="6" id="KW-0694">RNA-binding</keyword>
<keyword evidence="6" id="KW-0699">rRNA-binding</keyword>
<dbReference type="NCBIfam" id="NF000585">
    <property type="entry name" value="PRK00010.1"/>
    <property type="match status" value="1"/>
</dbReference>
<evidence type="ECO:0000259" key="8">
    <source>
        <dbReference type="Pfam" id="PF00281"/>
    </source>
</evidence>
<comment type="function">
    <text evidence="5">This is one of the proteins that bind and probably mediate the attachment of the 5S RNA into the large ribosomal subunit, where it forms part of the central protuberance. In the 70S ribosome it contacts protein S13 of the 30S subunit (bridge B1b), connecting the 2 subunits; this bridge is implicated in subunit movement. Contacts the P site tRNA; the 5S rRNA and some of its associated proteins might help stabilize positioning of ribosome-bound tRNAs.</text>
</comment>
<evidence type="ECO:0000256" key="4">
    <source>
        <dbReference type="ARBA" id="ARBA00035245"/>
    </source>
</evidence>
<dbReference type="InterPro" id="IPR002132">
    <property type="entry name" value="Ribosomal_uL5"/>
</dbReference>
<keyword evidence="3 6" id="KW-0687">Ribonucleoprotein</keyword>
<dbReference type="Pfam" id="PF00281">
    <property type="entry name" value="Ribosomal_L5"/>
    <property type="match status" value="1"/>
</dbReference>
<feature type="domain" description="Large ribosomal subunit protein uL5 N-terminal" evidence="8">
    <location>
        <begin position="25"/>
        <end position="81"/>
    </location>
</feature>
<evidence type="ECO:0000256" key="1">
    <source>
        <dbReference type="ARBA" id="ARBA00008553"/>
    </source>
</evidence>
<evidence type="ECO:0000256" key="5">
    <source>
        <dbReference type="ARBA" id="ARBA00058604"/>
    </source>
</evidence>
<evidence type="ECO:0000256" key="6">
    <source>
        <dbReference type="HAMAP-Rule" id="MF_01333"/>
    </source>
</evidence>
<dbReference type="GO" id="GO:0005840">
    <property type="term" value="C:ribosome"/>
    <property type="evidence" value="ECO:0007669"/>
    <property type="project" value="UniProtKB-KW"/>
</dbReference>
<organism evidence="10">
    <name type="scientific">uncultured Chloroflexi bacterium Rifle_16ft_4_minimus_36211</name>
    <dbReference type="NCBI Taxonomy" id="1665072"/>
    <lineage>
        <taxon>Bacteria</taxon>
        <taxon>Bacillati</taxon>
        <taxon>Chloroflexota</taxon>
        <taxon>environmental samples</taxon>
    </lineage>
</organism>
<keyword evidence="6" id="KW-0820">tRNA-binding</keyword>
<dbReference type="InterPro" id="IPR031309">
    <property type="entry name" value="Ribosomal_uL5_C"/>
</dbReference>
<dbReference type="FunFam" id="3.30.1440.10:FF:000001">
    <property type="entry name" value="50S ribosomal protein L5"/>
    <property type="match status" value="1"/>
</dbReference>
<evidence type="ECO:0000256" key="7">
    <source>
        <dbReference type="RuleBase" id="RU003930"/>
    </source>
</evidence>
<dbReference type="InterPro" id="IPR020930">
    <property type="entry name" value="Ribosomal_uL5_bac-type"/>
</dbReference>
<dbReference type="Gene3D" id="3.30.1440.10">
    <property type="match status" value="1"/>
</dbReference>
<dbReference type="GO" id="GO:0006412">
    <property type="term" value="P:translation"/>
    <property type="evidence" value="ECO:0007669"/>
    <property type="project" value="UniProtKB-UniRule"/>
</dbReference>
<comment type="subunit">
    <text evidence="6">Part of the 50S ribosomal subunit; part of the 5S rRNA/L5/L18/L25 subcomplex. Contacts the 5S rRNA and the P site tRNA. Forms a bridge to the 30S subunit in the 70S ribosome.</text>
</comment>
<dbReference type="EMBL" id="KT006997">
    <property type="protein sequence ID" value="AKQ02194.1"/>
    <property type="molecule type" value="Genomic_DNA"/>
</dbReference>
<accession>A0A0H4TNG7</accession>
<sequence>MAPRLKERYREEVAPALMKEFGYRNVMQVPRPLKTTVNIGMGEAVADAKTLDAAAGDVATITGQKPVITRARRSIANFKLREGMPIGVSATVRGNHMWEFLDRLLNAALPRIRDFQGVSPNSFDGRGNFSLGIREQLIFPEIEYDKVDRIRGLQVNIATSARTDEEGKRLLELLGMPFAQR</sequence>
<comment type="function">
    <text evidence="6">This is 1 of the proteins that bind and probably mediate the attachment of the 5S RNA into the large ribosomal subunit, where it forms part of the central protuberance. In the 70S ribosome it contacts protein S13 of the 30S subunit (bridge B1b), connecting the 2 subunits; this bridge is implicated in subunit movement. Contacts the P site tRNA; the 5S rRNA and some of its associated proteins might help stabilize positioning of ribosome-bound tRNAs.</text>
</comment>
<feature type="domain" description="Large ribosomal subunit protein uL5 C-terminal" evidence="9">
    <location>
        <begin position="85"/>
        <end position="178"/>
    </location>
</feature>
<keyword evidence="2 6" id="KW-0689">Ribosomal protein</keyword>
<dbReference type="AlphaFoldDB" id="A0A0H4TNG7"/>
<protein>
    <recommendedName>
        <fullName evidence="4 6">Large ribosomal subunit protein uL5</fullName>
    </recommendedName>
</protein>
<dbReference type="InterPro" id="IPR031310">
    <property type="entry name" value="Ribosomal_uL5_N"/>
</dbReference>
<evidence type="ECO:0000313" key="10">
    <source>
        <dbReference type="EMBL" id="AKQ02194.1"/>
    </source>
</evidence>
<reference evidence="10" key="1">
    <citation type="journal article" date="2015" name="ISME J.">
        <title>Aquifer environment selects for microbial species cohorts in sediment and groundwater.</title>
        <authorList>
            <person name="Hug L.A."/>
            <person name="Thomas B.C."/>
            <person name="Brown C.T."/>
            <person name="Frischkorn K.R."/>
            <person name="Williams K.H."/>
            <person name="Tringe S.G."/>
            <person name="Banfield J.F."/>
        </authorList>
    </citation>
    <scope>NUCLEOTIDE SEQUENCE</scope>
</reference>
<dbReference type="Pfam" id="PF00673">
    <property type="entry name" value="Ribosomal_L5_C"/>
    <property type="match status" value="1"/>
</dbReference>
<dbReference type="GO" id="GO:0000049">
    <property type="term" value="F:tRNA binding"/>
    <property type="evidence" value="ECO:0007669"/>
    <property type="project" value="UniProtKB-UniRule"/>
</dbReference>
<comment type="similarity">
    <text evidence="1 6 7">Belongs to the universal ribosomal protein uL5 family.</text>
</comment>
<dbReference type="GO" id="GO:1990904">
    <property type="term" value="C:ribonucleoprotein complex"/>
    <property type="evidence" value="ECO:0007669"/>
    <property type="project" value="UniProtKB-KW"/>
</dbReference>
<dbReference type="PANTHER" id="PTHR11994">
    <property type="entry name" value="60S RIBOSOMAL PROTEIN L11-RELATED"/>
    <property type="match status" value="1"/>
</dbReference>
<dbReference type="SUPFAM" id="SSF55282">
    <property type="entry name" value="RL5-like"/>
    <property type="match status" value="1"/>
</dbReference>
<evidence type="ECO:0000259" key="9">
    <source>
        <dbReference type="Pfam" id="PF00673"/>
    </source>
</evidence>
<dbReference type="InterPro" id="IPR022803">
    <property type="entry name" value="Ribosomal_uL5_dom_sf"/>
</dbReference>
<gene>
    <name evidence="6 10" type="primary">rplE</name>
</gene>
<proteinExistence type="inferred from homology"/>
<evidence type="ECO:0000256" key="2">
    <source>
        <dbReference type="ARBA" id="ARBA00022980"/>
    </source>
</evidence>
<dbReference type="HAMAP" id="MF_01333_B">
    <property type="entry name" value="Ribosomal_uL5_B"/>
    <property type="match status" value="1"/>
</dbReference>
<dbReference type="PIRSF" id="PIRSF002161">
    <property type="entry name" value="Ribosomal_L5"/>
    <property type="match status" value="1"/>
</dbReference>
<name>A0A0H4TNG7_9CHLR</name>
<evidence type="ECO:0000256" key="3">
    <source>
        <dbReference type="ARBA" id="ARBA00023274"/>
    </source>
</evidence>